<protein>
    <submittedName>
        <fullName evidence="2">SIR2 family protein</fullName>
    </submittedName>
</protein>
<name>A0A1V1VFL0_PHODP</name>
<proteinExistence type="predicted"/>
<dbReference type="EMBL" id="AP018046">
    <property type="protein sequence ID" value="BAX54702.1"/>
    <property type="molecule type" value="Genomic_DNA"/>
</dbReference>
<evidence type="ECO:0000313" key="2">
    <source>
        <dbReference type="EMBL" id="QOD58710.1"/>
    </source>
</evidence>
<dbReference type="Pfam" id="PF13289">
    <property type="entry name" value="SIR2_2"/>
    <property type="match status" value="1"/>
</dbReference>
<dbReference type="EMBL" id="CP061855">
    <property type="protein sequence ID" value="QOD58710.1"/>
    <property type="molecule type" value="Genomic_DNA"/>
</dbReference>
<dbReference type="AlphaFoldDB" id="A0A1V1VFL0"/>
<dbReference type="SUPFAM" id="SSF52467">
    <property type="entry name" value="DHS-like NAD/FAD-binding domain"/>
    <property type="match status" value="1"/>
</dbReference>
<reference evidence="2 4" key="3">
    <citation type="submission" date="2020-09" db="EMBL/GenBank/DDBJ databases">
        <title>Complete, closed and curated genome sequences of Photobacterium damselae subsp. piscicida isolates from Australia indicate localised evolution and additional plasmid-borne pathogenicity mechanisms.</title>
        <authorList>
            <person name="Baseggio L."/>
            <person name="Silayeva O."/>
            <person name="Buller N."/>
            <person name="Landos M."/>
            <person name="Engelstaedter J."/>
            <person name="Barnes A.C."/>
        </authorList>
    </citation>
    <scope>NUCLEOTIDE SEQUENCE [LARGE SCALE GENOMIC DNA]</scope>
    <source>
        <strain evidence="2 4">AS-16-0540-1</strain>
    </source>
</reference>
<dbReference type="Proteomes" id="UP000218676">
    <property type="component" value="Chromosome 2"/>
</dbReference>
<evidence type="ECO:0000313" key="1">
    <source>
        <dbReference type="EMBL" id="BAX54702.1"/>
    </source>
</evidence>
<gene>
    <name evidence="2" type="ORF">IC627_18080</name>
    <name evidence="1" type="ORF">PDPUS_2_00116</name>
</gene>
<dbReference type="Proteomes" id="UP000516656">
    <property type="component" value="Chromosome 2"/>
</dbReference>
<dbReference type="InterPro" id="IPR029035">
    <property type="entry name" value="DHS-like_NAD/FAD-binding_dom"/>
</dbReference>
<organism evidence="1 3">
    <name type="scientific">Photobacterium damsela subsp. piscicida</name>
    <name type="common">Pasteurella piscicida</name>
    <dbReference type="NCBI Taxonomy" id="38294"/>
    <lineage>
        <taxon>Bacteria</taxon>
        <taxon>Pseudomonadati</taxon>
        <taxon>Pseudomonadota</taxon>
        <taxon>Gammaproteobacteria</taxon>
        <taxon>Vibrionales</taxon>
        <taxon>Vibrionaceae</taxon>
        <taxon>Photobacterium</taxon>
    </lineage>
</organism>
<evidence type="ECO:0000313" key="4">
    <source>
        <dbReference type="Proteomes" id="UP000516656"/>
    </source>
</evidence>
<sequence length="345" mass="39553">MKIDYLKSQFNEELNSEGDVVEIAGSEFERCEILNGLEPDTYELAFSEWLAEKRERLLEKANEILSMYDNRGRFEQLIRIHKAGNLVPFVGAGLSIPSGYPSWTEFLYQCCDESSIDKSSLCQLLSDGLYEEAAQVLHDDMTSPVFNELLDSTFDVERNIEGAIHYLPYIFNDKHVLTTNFDTILERVYESKERAFDAGSVKSGKSLVEIARVLQTKPRSLIKIHGTCNQLTDRVLLHTEYEAAYQNSGDVSHFFERVIFRDALLFLGASLNTDRTIKKMTELVAEKGNDSLPRHYAFLALKEGEDRIERKRTLARANIFPIWYAEGEHDESVEALLYKLMKDCE</sequence>
<reference evidence="3" key="2">
    <citation type="submission" date="2017-05" db="EMBL/GenBank/DDBJ databases">
        <title>Whole genome sequence of fish pathogenic bacteria, Photobacterium damselae subsp. piscicida, strain 91-197, isolated from hybrid striped bass (Morone sp.) in USA.</title>
        <authorList>
            <person name="Teru Y."/>
            <person name="Hikima J."/>
            <person name="Kono T."/>
            <person name="Sakai M."/>
            <person name="Takano T."/>
            <person name="Hawke J.P."/>
            <person name="Takeyama H."/>
            <person name="Aoki T."/>
        </authorList>
    </citation>
    <scope>NUCLEOTIDE SEQUENCE [LARGE SCALE GENOMIC DNA]</scope>
    <source>
        <strain evidence="3">91-197</strain>
    </source>
</reference>
<accession>A0A1V1VFL0</accession>
<evidence type="ECO:0000313" key="3">
    <source>
        <dbReference type="Proteomes" id="UP000218676"/>
    </source>
</evidence>
<dbReference type="RefSeq" id="WP_086959163.1">
    <property type="nucleotide sequence ID" value="NZ_AP018046.1"/>
</dbReference>
<reference evidence="1" key="1">
    <citation type="journal article" date="2017" name="Genome Announc.">
        <title>Whole-Genome Sequence of Photobacterium damselae subsp. piscicida Strain 91-197, Isolated from Hybrid Striped Bass (Morone sp.) in the United States.</title>
        <authorList>
            <person name="Teru Y."/>
            <person name="Hikima J."/>
            <person name="Kono T."/>
            <person name="Sakai M."/>
            <person name="Takano T."/>
            <person name="Hawke J.P."/>
            <person name="Takeyama H."/>
            <person name="Aoki T."/>
        </authorList>
    </citation>
    <scope>NUCLEOTIDE SEQUENCE</scope>
    <source>
        <strain evidence="1">91-197</strain>
    </source>
</reference>